<name>A0A800MVW6_CYTFI</name>
<gene>
    <name evidence="1" type="ORF">KIS1582_2793</name>
</gene>
<protein>
    <submittedName>
        <fullName evidence="1">Uncharacterized protein</fullName>
    </submittedName>
</protein>
<accession>A0A800MVW6</accession>
<proteinExistence type="predicted"/>
<dbReference type="EMBL" id="VDEM01000031">
    <property type="protein sequence ID" value="KAF0823422.1"/>
    <property type="molecule type" value="Genomic_DNA"/>
</dbReference>
<dbReference type="AlphaFoldDB" id="A0A800MVW6"/>
<comment type="caution">
    <text evidence="1">The sequence shown here is derived from an EMBL/GenBank/DDBJ whole genome shotgun (WGS) entry which is preliminary data.</text>
</comment>
<evidence type="ECO:0000313" key="2">
    <source>
        <dbReference type="Proteomes" id="UP000465778"/>
    </source>
</evidence>
<evidence type="ECO:0000313" key="1">
    <source>
        <dbReference type="EMBL" id="KAF0823422.1"/>
    </source>
</evidence>
<sequence length="38" mass="4116">MQYGKPLFAGVEMSLNWPAFGQPGAASDRGSGKKEFRV</sequence>
<reference evidence="1 2" key="1">
    <citation type="journal article" date="2020" name="G3 (Bethesda)">
        <title>Whole Genome Sequencing and Comparative Genomics of Two Nematicidal Bacillus Strains Reveals a Wide Range of Possible Virulence Factors.</title>
        <authorList>
            <person name="Susic N."/>
            <person name="Janezic S."/>
            <person name="Rupnik M."/>
            <person name="Geric Stare B."/>
        </authorList>
    </citation>
    <scope>NUCLEOTIDE SEQUENCE [LARGE SCALE GENOMIC DNA]</scope>
    <source>
        <strain evidence="1 2">I-1582</strain>
    </source>
</reference>
<organism evidence="1 2">
    <name type="scientific">Cytobacillus firmus</name>
    <name type="common">Bacillus firmus</name>
    <dbReference type="NCBI Taxonomy" id="1399"/>
    <lineage>
        <taxon>Bacteria</taxon>
        <taxon>Bacillati</taxon>
        <taxon>Bacillota</taxon>
        <taxon>Bacilli</taxon>
        <taxon>Bacillales</taxon>
        <taxon>Bacillaceae</taxon>
        <taxon>Cytobacillus</taxon>
    </lineage>
</organism>
<dbReference type="Proteomes" id="UP000465778">
    <property type="component" value="Unassembled WGS sequence"/>
</dbReference>